<keyword evidence="3" id="KW-1185">Reference proteome</keyword>
<organism evidence="2 3">
    <name type="scientific">Phytophthora sojae (strain P6497)</name>
    <name type="common">Soybean stem and root rot agent</name>
    <name type="synonym">Phytophthora megasperma f. sp. glycines</name>
    <dbReference type="NCBI Taxonomy" id="1094619"/>
    <lineage>
        <taxon>Eukaryota</taxon>
        <taxon>Sar</taxon>
        <taxon>Stramenopiles</taxon>
        <taxon>Oomycota</taxon>
        <taxon>Peronosporomycetes</taxon>
        <taxon>Peronosporales</taxon>
        <taxon>Peronosporaceae</taxon>
        <taxon>Phytophthora</taxon>
    </lineage>
</organism>
<name>G5AJ91_PHYSP</name>
<dbReference type="Proteomes" id="UP000002640">
    <property type="component" value="Unassembled WGS sequence"/>
</dbReference>
<reference evidence="2 3" key="1">
    <citation type="journal article" date="2006" name="Science">
        <title>Phytophthora genome sequences uncover evolutionary origins and mechanisms of pathogenesis.</title>
        <authorList>
            <person name="Tyler B.M."/>
            <person name="Tripathy S."/>
            <person name="Zhang X."/>
            <person name="Dehal P."/>
            <person name="Jiang R.H."/>
            <person name="Aerts A."/>
            <person name="Arredondo F.D."/>
            <person name="Baxter L."/>
            <person name="Bensasson D."/>
            <person name="Beynon J.L."/>
            <person name="Chapman J."/>
            <person name="Damasceno C.M."/>
            <person name="Dorrance A.E."/>
            <person name="Dou D."/>
            <person name="Dickerman A.W."/>
            <person name="Dubchak I.L."/>
            <person name="Garbelotto M."/>
            <person name="Gijzen M."/>
            <person name="Gordon S.G."/>
            <person name="Govers F."/>
            <person name="Grunwald N.J."/>
            <person name="Huang W."/>
            <person name="Ivors K.L."/>
            <person name="Jones R.W."/>
            <person name="Kamoun S."/>
            <person name="Krampis K."/>
            <person name="Lamour K.H."/>
            <person name="Lee M.K."/>
            <person name="McDonald W.H."/>
            <person name="Medina M."/>
            <person name="Meijer H.J."/>
            <person name="Nordberg E.K."/>
            <person name="Maclean D.J."/>
            <person name="Ospina-Giraldo M.D."/>
            <person name="Morris P.F."/>
            <person name="Phuntumart V."/>
            <person name="Putnam N.H."/>
            <person name="Rash S."/>
            <person name="Rose J.K."/>
            <person name="Sakihama Y."/>
            <person name="Salamov A.A."/>
            <person name="Savidor A."/>
            <person name="Scheuring C.F."/>
            <person name="Smith B.M."/>
            <person name="Sobral B.W."/>
            <person name="Terry A."/>
            <person name="Torto-Alalibo T.A."/>
            <person name="Win J."/>
            <person name="Xu Z."/>
            <person name="Zhang H."/>
            <person name="Grigoriev I.V."/>
            <person name="Rokhsar D.S."/>
            <person name="Boore J.L."/>
        </authorList>
    </citation>
    <scope>NUCLEOTIDE SEQUENCE [LARGE SCALE GENOMIC DNA]</scope>
    <source>
        <strain evidence="2 3">P6497</strain>
    </source>
</reference>
<evidence type="ECO:0000313" key="3">
    <source>
        <dbReference type="Proteomes" id="UP000002640"/>
    </source>
</evidence>
<feature type="compositionally biased region" description="Basic and acidic residues" evidence="1">
    <location>
        <begin position="186"/>
        <end position="195"/>
    </location>
</feature>
<dbReference type="InParanoid" id="G5AJ91"/>
<evidence type="ECO:0000256" key="1">
    <source>
        <dbReference type="SAM" id="MobiDB-lite"/>
    </source>
</evidence>
<gene>
    <name evidence="2" type="ORF">PHYSODRAFT_343289</name>
</gene>
<dbReference type="KEGG" id="psoj:PHYSODRAFT_343289"/>
<proteinExistence type="predicted"/>
<dbReference type="AlphaFoldDB" id="G5AJ91"/>
<dbReference type="EMBL" id="JH159191">
    <property type="protein sequence ID" value="EGZ04409.1"/>
    <property type="molecule type" value="Genomic_DNA"/>
</dbReference>
<dbReference type="RefSeq" id="XP_009540142.1">
    <property type="nucleotide sequence ID" value="XM_009541847.1"/>
</dbReference>
<accession>G5AJ91</accession>
<dbReference type="GeneID" id="20648507"/>
<feature type="region of interest" description="Disordered" evidence="1">
    <location>
        <begin position="97"/>
        <end position="240"/>
    </location>
</feature>
<protein>
    <submittedName>
        <fullName evidence="2">Uncharacterized protein</fullName>
    </submittedName>
</protein>
<feature type="compositionally biased region" description="Polar residues" evidence="1">
    <location>
        <begin position="118"/>
        <end position="127"/>
    </location>
</feature>
<feature type="compositionally biased region" description="Low complexity" evidence="1">
    <location>
        <begin position="149"/>
        <end position="164"/>
    </location>
</feature>
<sequence>MVILEPLRGHIREVQVSTAGIKSYMGHASAVRPDKRGFFLFAPTRTPTTPSRLSVSEYFAARRLKHCPQRASPSSPRASARHTMDLSEFFGDEGEVFDTESVTGSPNQDDAARRSPNRGASSPTPSTRCAKGSTPVGSPSRREPERPTRTSPVRSPSRLATERAAPLREEPRPPLRTPNPFPERSSGLHELRALTEPRYSPPRGEGSEQVAVQMAPMRSQRPELRPLLNPSATDYGFRPRDPAEACRQAFLQSLAAHAIGPAARTPQELSLRTSLRERLLRRGG</sequence>
<evidence type="ECO:0000313" key="2">
    <source>
        <dbReference type="EMBL" id="EGZ04409.1"/>
    </source>
</evidence>